<dbReference type="SUPFAM" id="SSF48208">
    <property type="entry name" value="Six-hairpin glycosidases"/>
    <property type="match status" value="1"/>
</dbReference>
<dbReference type="AlphaFoldDB" id="A0A5J5E7A0"/>
<evidence type="ECO:0000313" key="6">
    <source>
        <dbReference type="Proteomes" id="UP000345527"/>
    </source>
</evidence>
<dbReference type="InterPro" id="IPR046780">
    <property type="entry name" value="aBig_2"/>
</dbReference>
<dbReference type="PANTHER" id="PTHR31151">
    <property type="entry name" value="PROLINE-TRNA LIGASE (DUF1680)"/>
    <property type="match status" value="1"/>
</dbReference>
<gene>
    <name evidence="5" type="ORF">EM848_00870</name>
    <name evidence="4" type="ORF">EMO90_03575</name>
</gene>
<feature type="compositionally biased region" description="Polar residues" evidence="1">
    <location>
        <begin position="13"/>
        <end position="23"/>
    </location>
</feature>
<evidence type="ECO:0000313" key="5">
    <source>
        <dbReference type="EMBL" id="KAA8824793.1"/>
    </source>
</evidence>
<protein>
    <recommendedName>
        <fullName evidence="8">Glycosyl hydrolase</fullName>
    </recommendedName>
</protein>
<sequence length="821" mass="89986">MIAIYRKEPVTETHASQSASTRADASDAQLAERDAELLYIGNTGTVEFDLTLPTRGANGSGIIWSSSDDRWIRPDGAVRQPEYGRGDRDVTLTATVRHGEATATRAFHVRVLEQANRIRVSEVFPIDATVRAGASFDLPMYTAVRADDGRLLSQRIDWQSGTARMAGPDGWTGTFHGVIDRTDIPVTATVHARSDDPAIARNRTSDAAGNNLVPIPLSHVRLTGDGVLAGNQARRLAFLRTVDNDRLLVEFRRASGLDTRGAQAMTGWDAPDSLLRGHTTGHCLSAYALAYATSGDGTIKRKLDYVVDSLAEVQRAFSAKPGFHPGFLSAYAEDQFDQLERYVPYPTIWAPYYTLHKILAGLLDAWRWAGNRTALDVATGIGDWVYARLSRLPHEQLQRMWGMYIAGEFGGMNESLADLYGFTHDPGHLAAARLFDNDRLMVPMRQRVDALGGLHANQHIPQVIGWVTLARAIGESRDDAAHYLEQTRFFCDAVLAHHLYAMGGTGKGEMFHQPDVIGALLADDTAESCATYNMLKLTAALAPYATADERRRYADFAELATVNHIAASTDHAPEGGSTYFMPTQPGGHKDFDADENSCCHGTGLESHFYYAQGVYYVARDGDSTRDAAGRRSALIVTRYLNGTLRDPAADLDVMVRDEDPGHVTIDVKRLAVDALRLHVPAWSVDGQGRPKANVRVDGEPIEARYGTAGDGGELVITPDALGRDALGGMRIELAFAPRMRLIPAPDRPELAAVTWGPYVLAALCDHDQLLDVPVDAADPDAAFERKPGTLRFTHRSAGLMFVPLFAIDRDRPYHLYVRTQR</sequence>
<dbReference type="InterPro" id="IPR008928">
    <property type="entry name" value="6-hairpin_glycosidase_sf"/>
</dbReference>
<comment type="caution">
    <text evidence="5">The sequence shown here is derived from an EMBL/GenBank/DDBJ whole genome shotgun (WGS) entry which is preliminary data.</text>
</comment>
<dbReference type="EMBL" id="RZNZ01000003">
    <property type="protein sequence ID" value="KAA8821713.1"/>
    <property type="molecule type" value="Genomic_DNA"/>
</dbReference>
<feature type="region of interest" description="Disordered" evidence="1">
    <location>
        <begin position="1"/>
        <end position="27"/>
    </location>
</feature>
<proteinExistence type="predicted"/>
<organism evidence="5 6">
    <name type="scientific">Bifidobacterium vespertilionis</name>
    <dbReference type="NCBI Taxonomy" id="2562524"/>
    <lineage>
        <taxon>Bacteria</taxon>
        <taxon>Bacillati</taxon>
        <taxon>Actinomycetota</taxon>
        <taxon>Actinomycetes</taxon>
        <taxon>Bifidobacteriales</taxon>
        <taxon>Bifidobacteriaceae</taxon>
        <taxon>Bifidobacterium</taxon>
    </lineage>
</organism>
<dbReference type="GO" id="GO:0005975">
    <property type="term" value="P:carbohydrate metabolic process"/>
    <property type="evidence" value="ECO:0007669"/>
    <property type="project" value="InterPro"/>
</dbReference>
<evidence type="ECO:0000313" key="4">
    <source>
        <dbReference type="EMBL" id="KAA8821713.1"/>
    </source>
</evidence>
<keyword evidence="7" id="KW-1185">Reference proteome</keyword>
<feature type="domain" description="Non-reducing end beta-L-arabinofuranosidase-like GH127 catalytic" evidence="2">
    <location>
        <begin position="220"/>
        <end position="611"/>
    </location>
</feature>
<reference evidence="6 7" key="1">
    <citation type="journal article" date="2019" name="Syst. Appl. Microbiol.">
        <title>Characterization of Bifidobacterium species in feaces of the Egyptian fruit bat: Description of B. vespertilionis sp. nov. and B. rousetti sp. nov.</title>
        <authorList>
            <person name="Modesto M."/>
            <person name="Satti M."/>
            <person name="Watanabe K."/>
            <person name="Puglisi E."/>
            <person name="Morelli L."/>
            <person name="Huang C.-H."/>
            <person name="Liou J.-S."/>
            <person name="Miyashita M."/>
            <person name="Tamura T."/>
            <person name="Saito S."/>
            <person name="Mori K."/>
            <person name="Huang L."/>
            <person name="Sciavilla P."/>
            <person name="Sandri C."/>
            <person name="Spiezio C."/>
            <person name="Vitali F."/>
            <person name="Cavalieri D."/>
            <person name="Perpetuini G."/>
            <person name="Tofalo R."/>
            <person name="Bonetti A."/>
            <person name="Arita M."/>
            <person name="Mattarelli P."/>
        </authorList>
    </citation>
    <scope>NUCLEOTIDE SEQUENCE [LARGE SCALE GENOMIC DNA]</scope>
    <source>
        <strain evidence="4 7">RST16</strain>
        <strain evidence="5 6">RST8</strain>
    </source>
</reference>
<evidence type="ECO:0000313" key="7">
    <source>
        <dbReference type="Proteomes" id="UP000374630"/>
    </source>
</evidence>
<dbReference type="EMBL" id="RZOA01000001">
    <property type="protein sequence ID" value="KAA8824793.1"/>
    <property type="molecule type" value="Genomic_DNA"/>
</dbReference>
<evidence type="ECO:0008006" key="8">
    <source>
        <dbReference type="Google" id="ProtNLM"/>
    </source>
</evidence>
<accession>A0A5J5E7A0</accession>
<dbReference type="Proteomes" id="UP000345527">
    <property type="component" value="Unassembled WGS sequence"/>
</dbReference>
<dbReference type="Pfam" id="PF07944">
    <property type="entry name" value="Beta-AFase-like_GH127_cat"/>
    <property type="match status" value="1"/>
</dbReference>
<name>A0A5J5E7A0_9BIFI</name>
<feature type="domain" description="Atrophied bacterial Ig" evidence="3">
    <location>
        <begin position="34"/>
        <end position="114"/>
    </location>
</feature>
<evidence type="ECO:0000256" key="1">
    <source>
        <dbReference type="SAM" id="MobiDB-lite"/>
    </source>
</evidence>
<dbReference type="PANTHER" id="PTHR31151:SF0">
    <property type="entry name" value="PROLINE-TRNA LIGASE (DUF1680)"/>
    <property type="match status" value="1"/>
</dbReference>
<evidence type="ECO:0000259" key="3">
    <source>
        <dbReference type="Pfam" id="PF20578"/>
    </source>
</evidence>
<dbReference type="Proteomes" id="UP000374630">
    <property type="component" value="Unassembled WGS sequence"/>
</dbReference>
<evidence type="ECO:0000259" key="2">
    <source>
        <dbReference type="Pfam" id="PF07944"/>
    </source>
</evidence>
<feature type="compositionally biased region" description="Basic and acidic residues" evidence="1">
    <location>
        <begin position="1"/>
        <end position="11"/>
    </location>
</feature>
<dbReference type="Pfam" id="PF20578">
    <property type="entry name" value="aBig_2"/>
    <property type="match status" value="1"/>
</dbReference>
<dbReference type="InterPro" id="IPR012878">
    <property type="entry name" value="Beta-AFase-like_GH127_cat"/>
</dbReference>
<dbReference type="OrthoDB" id="9757939at2"/>